<evidence type="ECO:0000313" key="1">
    <source>
        <dbReference type="EnsemblMetazoa" id="XP_029345819.1"/>
    </source>
</evidence>
<dbReference type="RefSeq" id="XP_029345819.1">
    <property type="nucleotide sequence ID" value="XM_029489959.1"/>
</dbReference>
<accession>A0A8R2NQS7</accession>
<proteinExistence type="predicted"/>
<reference evidence="1" key="2">
    <citation type="submission" date="2022-06" db="UniProtKB">
        <authorList>
            <consortium name="EnsemblMetazoa"/>
        </authorList>
    </citation>
    <scope>IDENTIFICATION</scope>
</reference>
<dbReference type="GeneID" id="115034150"/>
<name>A0A8R2NQS7_ACYPI</name>
<reference evidence="2" key="1">
    <citation type="submission" date="2010-06" db="EMBL/GenBank/DDBJ databases">
        <authorList>
            <person name="Jiang H."/>
            <person name="Abraham K."/>
            <person name="Ali S."/>
            <person name="Alsbrooks S.L."/>
            <person name="Anim B.N."/>
            <person name="Anosike U.S."/>
            <person name="Attaway T."/>
            <person name="Bandaranaike D.P."/>
            <person name="Battles P.K."/>
            <person name="Bell S.N."/>
            <person name="Bell A.V."/>
            <person name="Beltran B."/>
            <person name="Bickham C."/>
            <person name="Bustamante Y."/>
            <person name="Caleb T."/>
            <person name="Canada A."/>
            <person name="Cardenas V."/>
            <person name="Carter K."/>
            <person name="Chacko J."/>
            <person name="Chandrabose M.N."/>
            <person name="Chavez D."/>
            <person name="Chavez A."/>
            <person name="Chen L."/>
            <person name="Chu H.-S."/>
            <person name="Claassen K.J."/>
            <person name="Cockrell R."/>
            <person name="Collins M."/>
            <person name="Cooper J.A."/>
            <person name="Cree A."/>
            <person name="Curry S.M."/>
            <person name="Da Y."/>
            <person name="Dao M.D."/>
            <person name="Das B."/>
            <person name="Davila M.-L."/>
            <person name="Davy-Carroll L."/>
            <person name="Denson S."/>
            <person name="Dinh H."/>
            <person name="Ebong V.E."/>
            <person name="Edwards J.R."/>
            <person name="Egan A."/>
            <person name="El-Daye J."/>
            <person name="Escobedo L."/>
            <person name="Fernandez S."/>
            <person name="Fernando P.R."/>
            <person name="Flagg N."/>
            <person name="Forbes L.D."/>
            <person name="Fowler R.G."/>
            <person name="Fu Q."/>
            <person name="Gabisi R.A."/>
            <person name="Ganer J."/>
            <person name="Garbino Pronczuk A."/>
            <person name="Garcia R.M."/>
            <person name="Garner T."/>
            <person name="Garrett T.E."/>
            <person name="Gonzalez D.A."/>
            <person name="Hamid H."/>
            <person name="Hawkins E.S."/>
            <person name="Hirani K."/>
            <person name="Hogues M.E."/>
            <person name="Hollins B."/>
            <person name="Hsiao C.-H."/>
            <person name="Jabil R."/>
            <person name="James M.L."/>
            <person name="Jhangiani S.N."/>
            <person name="Johnson B."/>
            <person name="Johnson Q."/>
            <person name="Joshi V."/>
            <person name="Kalu J.B."/>
            <person name="Kam C."/>
            <person name="Kashfia A."/>
            <person name="Keebler J."/>
            <person name="Kisamo H."/>
            <person name="Kovar C.L."/>
            <person name="Lago L.A."/>
            <person name="Lai C.-Y."/>
            <person name="Laidlaw J."/>
            <person name="Lara F."/>
            <person name="Le T.-K."/>
            <person name="Lee S.L."/>
            <person name="Legall F.H."/>
            <person name="Lemon S.J."/>
            <person name="Lewis L.R."/>
            <person name="Li B."/>
            <person name="Liu Y."/>
            <person name="Liu Y.-S."/>
            <person name="Lopez J."/>
            <person name="Lozado R.J."/>
            <person name="Lu J."/>
            <person name="Madu R.C."/>
            <person name="Maheshwari M."/>
            <person name="Maheshwari R."/>
            <person name="Malloy K."/>
            <person name="Martinez E."/>
            <person name="Mathew T."/>
            <person name="Mercado I.C."/>
            <person name="Mercado C."/>
            <person name="Meyer B."/>
            <person name="Montgomery K."/>
            <person name="Morgan M.B."/>
            <person name="Munidasa M."/>
            <person name="Nazareth L.V."/>
            <person name="Nelson J."/>
            <person name="Ng B.M."/>
            <person name="Nguyen N.B."/>
            <person name="Nguyen P.Q."/>
            <person name="Nguyen T."/>
            <person name="Obregon M."/>
            <person name="Okwuonu G.O."/>
            <person name="Onwere C.G."/>
            <person name="Orozco G."/>
            <person name="Parra A."/>
            <person name="Patel S."/>
            <person name="Patil S."/>
            <person name="Perez A."/>
            <person name="Perez Y."/>
            <person name="Pham C."/>
            <person name="Primus E.L."/>
            <person name="Pu L.-L."/>
            <person name="Puazo M."/>
            <person name="Qin X."/>
            <person name="Quiroz J.B."/>
            <person name="Reese J."/>
            <person name="Richards S."/>
            <person name="Rives C.M."/>
            <person name="Robberts R."/>
            <person name="Ruiz S.J."/>
            <person name="Ruiz M.J."/>
            <person name="Santibanez J."/>
            <person name="Schneider B.W."/>
            <person name="Sisson I."/>
            <person name="Smith M."/>
            <person name="Sodergren E."/>
            <person name="Song X.-Z."/>
            <person name="Song B.B."/>
            <person name="Summersgill H."/>
            <person name="Thelus R."/>
            <person name="Thornton R.D."/>
            <person name="Trejos Z.Y."/>
            <person name="Usmani K."/>
            <person name="Vattathil S."/>
            <person name="Villasana D."/>
            <person name="Walker D.L."/>
            <person name="Wang S."/>
            <person name="Wang K."/>
            <person name="White C.S."/>
            <person name="Williams A.C."/>
            <person name="Williamson J."/>
            <person name="Wilson K."/>
            <person name="Woghiren I.O."/>
            <person name="Woodworth J.R."/>
            <person name="Worley K.C."/>
            <person name="Wright R.A."/>
            <person name="Wu W."/>
            <person name="Young L."/>
            <person name="Zhang L."/>
            <person name="Zhang J."/>
            <person name="Zhu Y."/>
            <person name="Muzny D.M."/>
            <person name="Weinstock G."/>
            <person name="Gibbs R.A."/>
        </authorList>
    </citation>
    <scope>NUCLEOTIDE SEQUENCE [LARGE SCALE GENOMIC DNA]</scope>
    <source>
        <strain evidence="2">LSR1</strain>
    </source>
</reference>
<dbReference type="KEGG" id="api:115034150"/>
<dbReference type="AlphaFoldDB" id="A0A8R2NQS7"/>
<organism evidence="1 2">
    <name type="scientific">Acyrthosiphon pisum</name>
    <name type="common">Pea aphid</name>
    <dbReference type="NCBI Taxonomy" id="7029"/>
    <lineage>
        <taxon>Eukaryota</taxon>
        <taxon>Metazoa</taxon>
        <taxon>Ecdysozoa</taxon>
        <taxon>Arthropoda</taxon>
        <taxon>Hexapoda</taxon>
        <taxon>Insecta</taxon>
        <taxon>Pterygota</taxon>
        <taxon>Neoptera</taxon>
        <taxon>Paraneoptera</taxon>
        <taxon>Hemiptera</taxon>
        <taxon>Sternorrhyncha</taxon>
        <taxon>Aphidomorpha</taxon>
        <taxon>Aphidoidea</taxon>
        <taxon>Aphididae</taxon>
        <taxon>Macrosiphini</taxon>
        <taxon>Acyrthosiphon</taxon>
    </lineage>
</organism>
<dbReference type="Proteomes" id="UP000007819">
    <property type="component" value="Chromosome A2"/>
</dbReference>
<sequence length="104" mass="12164">MNNLQMQIFQDFVLTKNQTGNNIIRAFTHKKKILHDVLVSNVLDDDDDDDDDILLNYRQTKSKILNFVETTVVSFSDCEFKAHFRLSRTTIEVNSLKIFKQLLV</sequence>
<dbReference type="EnsemblMetazoa" id="XM_029489959.1">
    <property type="protein sequence ID" value="XP_029345819.1"/>
    <property type="gene ID" value="LOC115034150"/>
</dbReference>
<keyword evidence="2" id="KW-1185">Reference proteome</keyword>
<protein>
    <submittedName>
        <fullName evidence="1">Uncharacterized protein</fullName>
    </submittedName>
</protein>
<evidence type="ECO:0000313" key="2">
    <source>
        <dbReference type="Proteomes" id="UP000007819"/>
    </source>
</evidence>